<protein>
    <submittedName>
        <fullName evidence="1">Uncharacterized protein</fullName>
    </submittedName>
</protein>
<sequence>MSHVPKNPLHLKKIQAPCDRLGVPAYVSLLEMEVVCVVRELAASILRRYAKQEASLCSGEALLRAGEGSNEFGIMEGLVALGVEIELAVVLVE</sequence>
<evidence type="ECO:0000313" key="1">
    <source>
        <dbReference type="EMBL" id="EFH81200.1"/>
    </source>
</evidence>
<keyword evidence="2" id="KW-1185">Reference proteome</keyword>
<accession>D6U3W2</accession>
<organism evidence="1 2">
    <name type="scientific">Ktedonobacter racemifer DSM 44963</name>
    <dbReference type="NCBI Taxonomy" id="485913"/>
    <lineage>
        <taxon>Bacteria</taxon>
        <taxon>Bacillati</taxon>
        <taxon>Chloroflexota</taxon>
        <taxon>Ktedonobacteria</taxon>
        <taxon>Ktedonobacterales</taxon>
        <taxon>Ktedonobacteraceae</taxon>
        <taxon>Ktedonobacter</taxon>
    </lineage>
</organism>
<comment type="caution">
    <text evidence="1">The sequence shown here is derived from an EMBL/GenBank/DDBJ whole genome shotgun (WGS) entry which is preliminary data.</text>
</comment>
<dbReference type="InParanoid" id="D6U3W2"/>
<gene>
    <name evidence="1" type="ORF">Krac_1900</name>
</gene>
<dbReference type="AlphaFoldDB" id="D6U3W2"/>
<dbReference type="Proteomes" id="UP000004508">
    <property type="component" value="Unassembled WGS sequence"/>
</dbReference>
<name>D6U3W2_KTERA</name>
<reference evidence="1 2" key="1">
    <citation type="journal article" date="2011" name="Stand. Genomic Sci.">
        <title>Non-contiguous finished genome sequence and contextual data of the filamentous soil bacterium Ktedonobacter racemifer type strain (SOSP1-21).</title>
        <authorList>
            <person name="Chang Y.J."/>
            <person name="Land M."/>
            <person name="Hauser L."/>
            <person name="Chertkov O."/>
            <person name="Del Rio T.G."/>
            <person name="Nolan M."/>
            <person name="Copeland A."/>
            <person name="Tice H."/>
            <person name="Cheng J.F."/>
            <person name="Lucas S."/>
            <person name="Han C."/>
            <person name="Goodwin L."/>
            <person name="Pitluck S."/>
            <person name="Ivanova N."/>
            <person name="Ovchinikova G."/>
            <person name="Pati A."/>
            <person name="Chen A."/>
            <person name="Palaniappan K."/>
            <person name="Mavromatis K."/>
            <person name="Liolios K."/>
            <person name="Brettin T."/>
            <person name="Fiebig A."/>
            <person name="Rohde M."/>
            <person name="Abt B."/>
            <person name="Goker M."/>
            <person name="Detter J.C."/>
            <person name="Woyke T."/>
            <person name="Bristow J."/>
            <person name="Eisen J.A."/>
            <person name="Markowitz V."/>
            <person name="Hugenholtz P."/>
            <person name="Kyrpides N.C."/>
            <person name="Klenk H.P."/>
            <person name="Lapidus A."/>
        </authorList>
    </citation>
    <scope>NUCLEOTIDE SEQUENCE [LARGE SCALE GENOMIC DNA]</scope>
    <source>
        <strain evidence="2">DSM 44963</strain>
    </source>
</reference>
<dbReference type="EMBL" id="ADVG01000004">
    <property type="protein sequence ID" value="EFH81200.1"/>
    <property type="molecule type" value="Genomic_DNA"/>
</dbReference>
<evidence type="ECO:0000313" key="2">
    <source>
        <dbReference type="Proteomes" id="UP000004508"/>
    </source>
</evidence>
<proteinExistence type="predicted"/>